<accession>A0A0G0KYP4</accession>
<dbReference type="Proteomes" id="UP000034603">
    <property type="component" value="Unassembled WGS sequence"/>
</dbReference>
<protein>
    <recommendedName>
        <fullName evidence="4">Glycoside hydrolase family 5 domain-containing protein</fullName>
    </recommendedName>
</protein>
<reference evidence="2 3" key="1">
    <citation type="journal article" date="2015" name="Nature">
        <title>rRNA introns, odd ribosomes, and small enigmatic genomes across a large radiation of phyla.</title>
        <authorList>
            <person name="Brown C.T."/>
            <person name="Hug L.A."/>
            <person name="Thomas B.C."/>
            <person name="Sharon I."/>
            <person name="Castelle C.J."/>
            <person name="Singh A."/>
            <person name="Wilkins M.J."/>
            <person name="Williams K.H."/>
            <person name="Banfield J.F."/>
        </authorList>
    </citation>
    <scope>NUCLEOTIDE SEQUENCE [LARGE SCALE GENOMIC DNA]</scope>
</reference>
<evidence type="ECO:0000313" key="2">
    <source>
        <dbReference type="EMBL" id="KKQ45601.1"/>
    </source>
</evidence>
<feature type="signal peptide" evidence="1">
    <location>
        <begin position="1"/>
        <end position="24"/>
    </location>
</feature>
<dbReference type="SUPFAM" id="SSF51445">
    <property type="entry name" value="(Trans)glycosidases"/>
    <property type="match status" value="1"/>
</dbReference>
<evidence type="ECO:0000256" key="1">
    <source>
        <dbReference type="SAM" id="SignalP"/>
    </source>
</evidence>
<keyword evidence="1" id="KW-0732">Signal</keyword>
<name>A0A0G0KYP4_9BACT</name>
<dbReference type="AlphaFoldDB" id="A0A0G0KYP4"/>
<comment type="caution">
    <text evidence="2">The sequence shown here is derived from an EMBL/GenBank/DDBJ whole genome shotgun (WGS) entry which is preliminary data.</text>
</comment>
<dbReference type="PANTHER" id="PTHR12631">
    <property type="entry name" value="ALPHA-L-IDURONIDASE"/>
    <property type="match status" value="1"/>
</dbReference>
<dbReference type="EMBL" id="LBTR01000012">
    <property type="protein sequence ID" value="KKQ45601.1"/>
    <property type="molecule type" value="Genomic_DNA"/>
</dbReference>
<feature type="chain" id="PRO_5002533180" description="Glycoside hydrolase family 5 domain-containing protein" evidence="1">
    <location>
        <begin position="25"/>
        <end position="416"/>
    </location>
</feature>
<organism evidence="2 3">
    <name type="scientific">Candidatus Woesebacteria bacterium GW2011_GWA1_37_8</name>
    <dbReference type="NCBI Taxonomy" id="1618546"/>
    <lineage>
        <taxon>Bacteria</taxon>
        <taxon>Candidatus Woeseibacteriota</taxon>
    </lineage>
</organism>
<evidence type="ECO:0008006" key="4">
    <source>
        <dbReference type="Google" id="ProtNLM"/>
    </source>
</evidence>
<dbReference type="InterPro" id="IPR017853">
    <property type="entry name" value="GH"/>
</dbReference>
<dbReference type="Gene3D" id="3.20.20.80">
    <property type="entry name" value="Glycosidases"/>
    <property type="match status" value="1"/>
</dbReference>
<proteinExistence type="predicted"/>
<dbReference type="GO" id="GO:0004553">
    <property type="term" value="F:hydrolase activity, hydrolyzing O-glycosyl compounds"/>
    <property type="evidence" value="ECO:0007669"/>
    <property type="project" value="TreeGrafter"/>
</dbReference>
<sequence>MVKKILSIILLFVFLFLVPTSTSATENPLASPNNRFGIHIHDENDLEDAAKLINSTGGDWGYITLVIPKGDRNKDKWQRTFDKIRRLHLIPIVRLATQEQNGGWEKGKTDEIPGWVNFLNELNWIVKNRYIIIGNEPNHAIEWGNELNPEEYSDYLLNFAKALKQKNQDFFVLPAAMDASAPTNHIHLNSSEFLRRMINKNANIFDYIDGWNSHSYPNPEFSGSVYDNDAISIKSYTHELNLLNNLGVKKELPVFITETGWAHNQNEKNLRYLFLSPNEVGKRLTYAYENIWTDKNIVAVTPFIINYQSEPFLKFSWKDKLGDYYSFYQDIENLPKTKGKPIQVYDGELSAVVVPAIFKNENQKYGYAYAKNTGQAIWNKGESIVAGLENNLVLELIYPESVEPGRSGLVYFGKIE</sequence>
<dbReference type="PANTHER" id="PTHR12631:SF10">
    <property type="entry name" value="BETA-XYLOSIDASE-LIKE PROTEIN-RELATED"/>
    <property type="match status" value="1"/>
</dbReference>
<gene>
    <name evidence="2" type="ORF">US62_C0012G0015</name>
</gene>
<evidence type="ECO:0000313" key="3">
    <source>
        <dbReference type="Proteomes" id="UP000034603"/>
    </source>
</evidence>
<dbReference type="InterPro" id="IPR051923">
    <property type="entry name" value="Glycosyl_Hydrolase_39"/>
</dbReference>
<dbReference type="PATRIC" id="fig|1618546.3.peg.390"/>